<keyword evidence="4 8" id="KW-0812">Transmembrane</keyword>
<evidence type="ECO:0000313" key="11">
    <source>
        <dbReference type="Proteomes" id="UP000219193"/>
    </source>
</evidence>
<organism evidence="10 11">
    <name type="scientific">Salinimicrobium sediminis</name>
    <dbReference type="NCBI Taxonomy" id="1343891"/>
    <lineage>
        <taxon>Bacteria</taxon>
        <taxon>Pseudomonadati</taxon>
        <taxon>Bacteroidota</taxon>
        <taxon>Flavobacteriia</taxon>
        <taxon>Flavobacteriales</taxon>
        <taxon>Flavobacteriaceae</taxon>
        <taxon>Salinimicrobium</taxon>
    </lineage>
</organism>
<evidence type="ECO:0000313" key="10">
    <source>
        <dbReference type="EMBL" id="SOC78579.1"/>
    </source>
</evidence>
<dbReference type="PANTHER" id="PTHR48090:SF3">
    <property type="entry name" value="UNDECAPRENYL-PHOSPHATE 4-DEOXY-4-FORMAMIDO-L-ARABINOSE TRANSFERASE"/>
    <property type="match status" value="1"/>
</dbReference>
<keyword evidence="6 8" id="KW-1133">Transmembrane helix</keyword>
<reference evidence="11" key="1">
    <citation type="submission" date="2017-09" db="EMBL/GenBank/DDBJ databases">
        <authorList>
            <person name="Varghese N."/>
            <person name="Submissions S."/>
        </authorList>
    </citation>
    <scope>NUCLEOTIDE SEQUENCE [LARGE SCALE GENOMIC DNA]</scope>
    <source>
        <strain evidence="11">CGMCC 1.12641</strain>
    </source>
</reference>
<protein>
    <submittedName>
        <fullName evidence="10">Glycosyltransferase involved in cell wall bisynthesis</fullName>
    </submittedName>
</protein>
<keyword evidence="11" id="KW-1185">Reference proteome</keyword>
<dbReference type="EMBL" id="OCMF01000001">
    <property type="protein sequence ID" value="SOC78579.1"/>
    <property type="molecule type" value="Genomic_DNA"/>
</dbReference>
<sequence>MRNNIAIVIPVFNDWECIEHLIHNINIALAGKFEAIHLVFINDCSTELPSKSLEIPGYMTYSKVDLATNVGHQRAILIGLCYCFEQAIDTEYIIVMDSDGEDNPKYISQFLDKVNSSGKDQIIFAKRSKRSENLSFKLFYFLYKLLFRILTGSSISFGNFSCVPNSLLSKICNNPSFWNHYSASVMKAKLPYSIISTERGKRYSGHSKMNYNSLILHGLSSLSVYIESVIIRVLKLSFIVFVFLIFISILVIYVKYSSEYAIPGWATNVFGFILNLLITVVLFNLLIILTHLHNRNKPISKPIDFYKSYIVTQKP</sequence>
<evidence type="ECO:0000256" key="7">
    <source>
        <dbReference type="ARBA" id="ARBA00023136"/>
    </source>
</evidence>
<keyword evidence="1" id="KW-1003">Cell membrane</keyword>
<proteinExistence type="predicted"/>
<name>A0A285X2I6_9FLAO</name>
<dbReference type="GO" id="GO:0009103">
    <property type="term" value="P:lipopolysaccharide biosynthetic process"/>
    <property type="evidence" value="ECO:0007669"/>
    <property type="project" value="UniProtKB-KW"/>
</dbReference>
<keyword evidence="5" id="KW-0448">Lipopolysaccharide biosynthesis</keyword>
<accession>A0A285X2I6</accession>
<dbReference type="InterPro" id="IPR001173">
    <property type="entry name" value="Glyco_trans_2-like"/>
</dbReference>
<evidence type="ECO:0000256" key="3">
    <source>
        <dbReference type="ARBA" id="ARBA00022679"/>
    </source>
</evidence>
<dbReference type="InterPro" id="IPR029044">
    <property type="entry name" value="Nucleotide-diphossugar_trans"/>
</dbReference>
<keyword evidence="2" id="KW-0328">Glycosyltransferase</keyword>
<evidence type="ECO:0000256" key="4">
    <source>
        <dbReference type="ARBA" id="ARBA00022692"/>
    </source>
</evidence>
<evidence type="ECO:0000256" key="8">
    <source>
        <dbReference type="SAM" id="Phobius"/>
    </source>
</evidence>
<evidence type="ECO:0000259" key="9">
    <source>
        <dbReference type="Pfam" id="PF00535"/>
    </source>
</evidence>
<evidence type="ECO:0000256" key="6">
    <source>
        <dbReference type="ARBA" id="ARBA00022989"/>
    </source>
</evidence>
<dbReference type="GO" id="GO:0099621">
    <property type="term" value="F:undecaprenyl-phosphate 4-deoxy-4-formamido-L-arabinose transferase activity"/>
    <property type="evidence" value="ECO:0007669"/>
    <property type="project" value="TreeGrafter"/>
</dbReference>
<dbReference type="InterPro" id="IPR050256">
    <property type="entry name" value="Glycosyltransferase_2"/>
</dbReference>
<keyword evidence="3 10" id="KW-0808">Transferase</keyword>
<dbReference type="Gene3D" id="3.90.550.10">
    <property type="entry name" value="Spore Coat Polysaccharide Biosynthesis Protein SpsA, Chain A"/>
    <property type="match status" value="1"/>
</dbReference>
<dbReference type="AlphaFoldDB" id="A0A285X2I6"/>
<evidence type="ECO:0000256" key="5">
    <source>
        <dbReference type="ARBA" id="ARBA00022985"/>
    </source>
</evidence>
<evidence type="ECO:0000256" key="2">
    <source>
        <dbReference type="ARBA" id="ARBA00022676"/>
    </source>
</evidence>
<feature type="transmembrane region" description="Helical" evidence="8">
    <location>
        <begin position="265"/>
        <end position="289"/>
    </location>
</feature>
<feature type="domain" description="Glycosyltransferase 2-like" evidence="9">
    <location>
        <begin position="7"/>
        <end position="140"/>
    </location>
</feature>
<dbReference type="RefSeq" id="WP_097054394.1">
    <property type="nucleotide sequence ID" value="NZ_OCMF01000001.1"/>
</dbReference>
<dbReference type="PANTHER" id="PTHR48090">
    <property type="entry name" value="UNDECAPRENYL-PHOSPHATE 4-DEOXY-4-FORMAMIDO-L-ARABINOSE TRANSFERASE-RELATED"/>
    <property type="match status" value="1"/>
</dbReference>
<dbReference type="GO" id="GO:0005886">
    <property type="term" value="C:plasma membrane"/>
    <property type="evidence" value="ECO:0007669"/>
    <property type="project" value="TreeGrafter"/>
</dbReference>
<dbReference type="Pfam" id="PF00535">
    <property type="entry name" value="Glycos_transf_2"/>
    <property type="match status" value="1"/>
</dbReference>
<keyword evidence="7 8" id="KW-0472">Membrane</keyword>
<feature type="transmembrane region" description="Helical" evidence="8">
    <location>
        <begin position="233"/>
        <end position="253"/>
    </location>
</feature>
<gene>
    <name evidence="10" type="ORF">SAMN06296241_0089</name>
</gene>
<dbReference type="Proteomes" id="UP000219193">
    <property type="component" value="Unassembled WGS sequence"/>
</dbReference>
<dbReference type="OrthoDB" id="9807778at2"/>
<evidence type="ECO:0000256" key="1">
    <source>
        <dbReference type="ARBA" id="ARBA00022475"/>
    </source>
</evidence>
<dbReference type="SUPFAM" id="SSF53448">
    <property type="entry name" value="Nucleotide-diphospho-sugar transferases"/>
    <property type="match status" value="1"/>
</dbReference>